<dbReference type="InterPro" id="IPR052360">
    <property type="entry name" value="Transcr_Regulatory_Proteins"/>
</dbReference>
<keyword evidence="1" id="KW-0479">Metal-binding</keyword>
<protein>
    <recommendedName>
        <fullName evidence="7">Zn(2)-C6 fungal-type domain-containing protein</fullName>
    </recommendedName>
</protein>
<sequence length="525" mass="58431">MARRGSSKVRTGCATCKIRKVKCDETWPQCLRCKKTGRSCDGYRAPPTGSLSWDVLLRPQPSPTPTCDMMELRSLAFFHQAVAPVLSGPFDTSFWTHVVAQATHHEPAARHAVLAISSFFEDFCPTTCRTRDNPWALRHYNQAIQRVVTSQVQDIDSILVLCVLFICIEFLRADEKAAINHVACGVRILSAAPSTSKLAAVFSHMSIFPSFFGGTNSDFPILRQGPKATETFCSIIEAQHSLDILAARAVRFVRISQKFEVVVVPEDGPAKPALVRQRQPRGNGKESFARLQVVAKPGDDQRQSMLDEQDCLGAAIESWGESFARFQATRSPFEPKDPASLALKIRWLVSKIWVRNCLEDEMVYDEAKAEFESIVDMARCAASNSPAKSTNQKFMFDMGFGPLLHFVVVKCRYLHLRVAALALMNSLSCPRESLWNTATMDVIGVRSIEVEHGIELTPDALQGPAKDAELPSEEKRILGYYLEEPRETVDEDGVVVLQRCMCVIMPSAEGAGGLRTHREWITVHT</sequence>
<evidence type="ECO:0000256" key="6">
    <source>
        <dbReference type="ARBA" id="ARBA00023242"/>
    </source>
</evidence>
<evidence type="ECO:0000313" key="8">
    <source>
        <dbReference type="EMBL" id="KAK7413771.1"/>
    </source>
</evidence>
<dbReference type="Pfam" id="PF00172">
    <property type="entry name" value="Zn_clus"/>
    <property type="match status" value="1"/>
</dbReference>
<dbReference type="CDD" id="cd00067">
    <property type="entry name" value="GAL4"/>
    <property type="match status" value="1"/>
</dbReference>
<comment type="caution">
    <text evidence="8">The sequence shown here is derived from an EMBL/GenBank/DDBJ whole genome shotgun (WGS) entry which is preliminary data.</text>
</comment>
<dbReference type="Gene3D" id="4.10.240.10">
    <property type="entry name" value="Zn(2)-C6 fungal-type DNA-binding domain"/>
    <property type="match status" value="1"/>
</dbReference>
<dbReference type="PROSITE" id="PS00463">
    <property type="entry name" value="ZN2_CY6_FUNGAL_1"/>
    <property type="match status" value="1"/>
</dbReference>
<dbReference type="PANTHER" id="PTHR36206:SF16">
    <property type="entry name" value="TRANSCRIPTION FACTOR DOMAIN-CONTAINING PROTEIN-RELATED"/>
    <property type="match status" value="1"/>
</dbReference>
<dbReference type="InterPro" id="IPR001138">
    <property type="entry name" value="Zn2Cys6_DnaBD"/>
</dbReference>
<evidence type="ECO:0000256" key="5">
    <source>
        <dbReference type="ARBA" id="ARBA00023163"/>
    </source>
</evidence>
<dbReference type="Proteomes" id="UP001498476">
    <property type="component" value="Unassembled WGS sequence"/>
</dbReference>
<dbReference type="PANTHER" id="PTHR36206">
    <property type="entry name" value="ASPERCRYPTIN BIOSYNTHESIS CLUSTER-SPECIFIC TRANSCRIPTION REGULATOR ATNN-RELATED"/>
    <property type="match status" value="1"/>
</dbReference>
<dbReference type="InterPro" id="IPR036864">
    <property type="entry name" value="Zn2-C6_fun-type_DNA-bd_sf"/>
</dbReference>
<evidence type="ECO:0000256" key="1">
    <source>
        <dbReference type="ARBA" id="ARBA00022723"/>
    </source>
</evidence>
<keyword evidence="4" id="KW-0238">DNA-binding</keyword>
<keyword evidence="2" id="KW-0862">Zinc</keyword>
<keyword evidence="6" id="KW-0539">Nucleus</keyword>
<keyword evidence="9" id="KW-1185">Reference proteome</keyword>
<evidence type="ECO:0000313" key="9">
    <source>
        <dbReference type="Proteomes" id="UP001498476"/>
    </source>
</evidence>
<reference evidence="8 9" key="1">
    <citation type="journal article" date="2025" name="Microbiol. Resour. Announc.">
        <title>Draft genome sequences for Neonectria magnoliae and Neonectria punicea, canker pathogens of Liriodendron tulipifera and Acer saccharum in West Virginia.</title>
        <authorList>
            <person name="Petronek H.M."/>
            <person name="Kasson M.T."/>
            <person name="Metheny A.M."/>
            <person name="Stauder C.M."/>
            <person name="Lovett B."/>
            <person name="Lynch S.C."/>
            <person name="Garnas J.R."/>
            <person name="Kasson L.R."/>
            <person name="Stajich J.E."/>
        </authorList>
    </citation>
    <scope>NUCLEOTIDE SEQUENCE [LARGE SCALE GENOMIC DNA]</scope>
    <source>
        <strain evidence="8 9">NRRL 64653</strain>
    </source>
</reference>
<evidence type="ECO:0000256" key="4">
    <source>
        <dbReference type="ARBA" id="ARBA00023125"/>
    </source>
</evidence>
<organism evidence="8 9">
    <name type="scientific">Neonectria punicea</name>
    <dbReference type="NCBI Taxonomy" id="979145"/>
    <lineage>
        <taxon>Eukaryota</taxon>
        <taxon>Fungi</taxon>
        <taxon>Dikarya</taxon>
        <taxon>Ascomycota</taxon>
        <taxon>Pezizomycotina</taxon>
        <taxon>Sordariomycetes</taxon>
        <taxon>Hypocreomycetidae</taxon>
        <taxon>Hypocreales</taxon>
        <taxon>Nectriaceae</taxon>
        <taxon>Neonectria</taxon>
    </lineage>
</organism>
<dbReference type="SUPFAM" id="SSF57701">
    <property type="entry name" value="Zn2/Cys6 DNA-binding domain"/>
    <property type="match status" value="1"/>
</dbReference>
<dbReference type="SMART" id="SM00066">
    <property type="entry name" value="GAL4"/>
    <property type="match status" value="1"/>
</dbReference>
<keyword evidence="3" id="KW-0805">Transcription regulation</keyword>
<feature type="domain" description="Zn(2)-C6 fungal-type" evidence="7">
    <location>
        <begin position="12"/>
        <end position="40"/>
    </location>
</feature>
<accession>A0ABR1GY64</accession>
<evidence type="ECO:0000256" key="3">
    <source>
        <dbReference type="ARBA" id="ARBA00023015"/>
    </source>
</evidence>
<evidence type="ECO:0000256" key="2">
    <source>
        <dbReference type="ARBA" id="ARBA00022833"/>
    </source>
</evidence>
<dbReference type="PROSITE" id="PS50048">
    <property type="entry name" value="ZN2_CY6_FUNGAL_2"/>
    <property type="match status" value="1"/>
</dbReference>
<name>A0ABR1GY64_9HYPO</name>
<gene>
    <name evidence="8" type="ORF">QQX98_007338</name>
</gene>
<evidence type="ECO:0000259" key="7">
    <source>
        <dbReference type="PROSITE" id="PS50048"/>
    </source>
</evidence>
<dbReference type="EMBL" id="JAZAVJ010000119">
    <property type="protein sequence ID" value="KAK7413771.1"/>
    <property type="molecule type" value="Genomic_DNA"/>
</dbReference>
<keyword evidence="5" id="KW-0804">Transcription</keyword>
<proteinExistence type="predicted"/>